<feature type="chain" id="PRO_5043489430" evidence="1">
    <location>
        <begin position="30"/>
        <end position="314"/>
    </location>
</feature>
<dbReference type="PANTHER" id="PTHR40446:SF2">
    <property type="entry name" value="N-ACETYLGLUCOSAMINE-1-PHOSPHODIESTER ALPHA-N-ACETYLGLUCOSAMINIDASE"/>
    <property type="match status" value="1"/>
</dbReference>
<dbReference type="InterPro" id="IPR018711">
    <property type="entry name" value="NAGPA"/>
</dbReference>
<dbReference type="PANTHER" id="PTHR40446">
    <property type="entry name" value="N-ACETYLGLUCOSAMINE-1-PHOSPHODIESTER ALPHA-N-ACETYLGLUCOSAMINIDASE"/>
    <property type="match status" value="1"/>
</dbReference>
<evidence type="ECO:0000313" key="4">
    <source>
        <dbReference type="Proteomes" id="UP001472866"/>
    </source>
</evidence>
<evidence type="ECO:0000313" key="3">
    <source>
        <dbReference type="EMBL" id="WZN62005.1"/>
    </source>
</evidence>
<evidence type="ECO:0000259" key="2">
    <source>
        <dbReference type="Pfam" id="PF09992"/>
    </source>
</evidence>
<reference evidence="3 4" key="1">
    <citation type="submission" date="2024-03" db="EMBL/GenBank/DDBJ databases">
        <title>Complete genome sequence of the green alga Chloropicon roscoffensis RCC1871.</title>
        <authorList>
            <person name="Lemieux C."/>
            <person name="Pombert J.-F."/>
            <person name="Otis C."/>
            <person name="Turmel M."/>
        </authorList>
    </citation>
    <scope>NUCLEOTIDE SEQUENCE [LARGE SCALE GENOMIC DNA]</scope>
    <source>
        <strain evidence="3 4">RCC1871</strain>
    </source>
</reference>
<feature type="signal peptide" evidence="1">
    <location>
        <begin position="1"/>
        <end position="29"/>
    </location>
</feature>
<name>A0AAX4P6N9_9CHLO</name>
<protein>
    <submittedName>
        <fullName evidence="3">N-acetylglucosamine-1-phosphodiester alpha-N-acetylglucosaminidase</fullName>
    </submittedName>
</protein>
<dbReference type="AlphaFoldDB" id="A0AAX4P6N9"/>
<keyword evidence="1" id="KW-0732">Signal</keyword>
<dbReference type="Proteomes" id="UP001472866">
    <property type="component" value="Chromosome 05"/>
</dbReference>
<accession>A0AAX4P6N9</accession>
<gene>
    <name evidence="3" type="ORF">HKI87_05g35410</name>
</gene>
<feature type="domain" description="Phosphodiester glycosidase" evidence="2">
    <location>
        <begin position="119"/>
        <end position="306"/>
    </location>
</feature>
<dbReference type="GO" id="GO:0033299">
    <property type="term" value="P:secretion of lysosomal enzymes"/>
    <property type="evidence" value="ECO:0007669"/>
    <property type="project" value="TreeGrafter"/>
</dbReference>
<organism evidence="3 4">
    <name type="scientific">Chloropicon roscoffensis</name>
    <dbReference type="NCBI Taxonomy" id="1461544"/>
    <lineage>
        <taxon>Eukaryota</taxon>
        <taxon>Viridiplantae</taxon>
        <taxon>Chlorophyta</taxon>
        <taxon>Chloropicophyceae</taxon>
        <taxon>Chloropicales</taxon>
        <taxon>Chloropicaceae</taxon>
        <taxon>Chloropicon</taxon>
    </lineage>
</organism>
<evidence type="ECO:0000256" key="1">
    <source>
        <dbReference type="SAM" id="SignalP"/>
    </source>
</evidence>
<dbReference type="EMBL" id="CP151505">
    <property type="protein sequence ID" value="WZN62005.1"/>
    <property type="molecule type" value="Genomic_DNA"/>
</dbReference>
<dbReference type="Pfam" id="PF09992">
    <property type="entry name" value="NAGPA"/>
    <property type="match status" value="1"/>
</dbReference>
<proteinExistence type="predicted"/>
<keyword evidence="4" id="KW-1185">Reference proteome</keyword>
<sequence>MAGTLGGAQASFAVAWLLLSALALCGASAVGGEAAVKRFGPSAATKVIEVPADASETRAELGVLRGLGGYTKGFRRWDGFVARVFGGGGAFGVMGPPGGCSSTAGRRSKTSVTARLGACDYAVNGGPFSMDTGACLGHSVSAGVPVCPDCTVGGFGALGLRRGSGGGNATWVMAPAGLEWEDAEAMNVTELISGFSMLVSESKALPQKGGEIAPRTALGLDARGVLIVLEVDGCEKCPASVGGPQGLTLAELADELVKLGAVYALNLDGGGSSTTVVHGEVADWPTSKDVPLPHPLERDVSTVVCIRAPTASFI</sequence>